<organism evidence="1 2">
    <name type="scientific">Kickxella alabastrina</name>
    <dbReference type="NCBI Taxonomy" id="61397"/>
    <lineage>
        <taxon>Eukaryota</taxon>
        <taxon>Fungi</taxon>
        <taxon>Fungi incertae sedis</taxon>
        <taxon>Zoopagomycota</taxon>
        <taxon>Kickxellomycotina</taxon>
        <taxon>Kickxellomycetes</taxon>
        <taxon>Kickxellales</taxon>
        <taxon>Kickxellaceae</taxon>
        <taxon>Kickxella</taxon>
    </lineage>
</organism>
<protein>
    <submittedName>
        <fullName evidence="1">Canalicular multispecific organic anion transporter 1</fullName>
    </submittedName>
</protein>
<proteinExistence type="predicted"/>
<keyword evidence="2" id="KW-1185">Reference proteome</keyword>
<sequence length="520" mass="57770">MTKVPRFQEEYFSISSNICTIKFYAWESIFMGAMAWLDLPEYTPPVFWYVLEYIIKVGGSSASQIFAVLTIIIFFSMSSNPMSYARVALLVDSIDSLIGFAKTIGTTGQPLINIKEGVAFMQTLVDAQHTKFIAHVSETSKDGVAVELDNCAFSWGEKKFGLDPIMLRVNTGESVTIIGRIGGGKSSLLSGLCSEMPVVGGHGHVYGKIGYVSQKPYIMNDTFRENVLMGAEYDEKWLHQVLEACALSEDVEKFAAGNLSEIGPNGINLSGGQKVQLALARALYLKADVYIFDNLLAAVYAWVEHLIFERVLASGGIIGDKTHILVTHAEHLVPLSSKVVTLAKGHAEIVEQQPIDFVSAANTDEHILASSTEIASTSNANTNSGKFTIHPELRDLPFKLWQLWRFIKLSGYRTVAIVALIQLVNAYAIYYVESLRISPMVDSNPNMMRQSMSKYLILNALVGVVCMQLNSFEVWVRDTLWTKRVAEKMRRQLISSILSLPLTLAKRFSRLELGQMFMVD</sequence>
<name>A0ACC1IR68_9FUNG</name>
<gene>
    <name evidence="1" type="primary">ABCC2_1</name>
    <name evidence="1" type="ORF">LPJ66_002151</name>
</gene>
<evidence type="ECO:0000313" key="1">
    <source>
        <dbReference type="EMBL" id="KAJ1899368.1"/>
    </source>
</evidence>
<comment type="caution">
    <text evidence="1">The sequence shown here is derived from an EMBL/GenBank/DDBJ whole genome shotgun (WGS) entry which is preliminary data.</text>
</comment>
<reference evidence="1" key="1">
    <citation type="submission" date="2022-07" db="EMBL/GenBank/DDBJ databases">
        <title>Phylogenomic reconstructions and comparative analyses of Kickxellomycotina fungi.</title>
        <authorList>
            <person name="Reynolds N.K."/>
            <person name="Stajich J.E."/>
            <person name="Barry K."/>
            <person name="Grigoriev I.V."/>
            <person name="Crous P."/>
            <person name="Smith M.E."/>
        </authorList>
    </citation>
    <scope>NUCLEOTIDE SEQUENCE</scope>
    <source>
        <strain evidence="1">Benny 63K</strain>
    </source>
</reference>
<dbReference type="EMBL" id="JANBPG010000158">
    <property type="protein sequence ID" value="KAJ1899368.1"/>
    <property type="molecule type" value="Genomic_DNA"/>
</dbReference>
<dbReference type="Proteomes" id="UP001150581">
    <property type="component" value="Unassembled WGS sequence"/>
</dbReference>
<accession>A0ACC1IR68</accession>
<evidence type="ECO:0000313" key="2">
    <source>
        <dbReference type="Proteomes" id="UP001150581"/>
    </source>
</evidence>